<feature type="transmembrane region" description="Helical" evidence="8">
    <location>
        <begin position="384"/>
        <end position="405"/>
    </location>
</feature>
<evidence type="ECO:0000256" key="3">
    <source>
        <dbReference type="ARBA" id="ARBA00022448"/>
    </source>
</evidence>
<dbReference type="GO" id="GO:0042910">
    <property type="term" value="F:xenobiotic transmembrane transporter activity"/>
    <property type="evidence" value="ECO:0007669"/>
    <property type="project" value="TreeGrafter"/>
</dbReference>
<dbReference type="InterPro" id="IPR004763">
    <property type="entry name" value="CusA-like"/>
</dbReference>
<keyword evidence="7 8" id="KW-0472">Membrane</keyword>
<dbReference type="InterPro" id="IPR001036">
    <property type="entry name" value="Acrflvin-R"/>
</dbReference>
<dbReference type="PANTHER" id="PTHR32063">
    <property type="match status" value="1"/>
</dbReference>
<feature type="transmembrane region" description="Helical" evidence="8">
    <location>
        <begin position="438"/>
        <end position="457"/>
    </location>
</feature>
<evidence type="ECO:0000256" key="4">
    <source>
        <dbReference type="ARBA" id="ARBA00022475"/>
    </source>
</evidence>
<dbReference type="Gene3D" id="3.30.70.1440">
    <property type="entry name" value="Multidrug efflux transporter AcrB pore domain"/>
    <property type="match status" value="1"/>
</dbReference>
<dbReference type="SUPFAM" id="SSF82866">
    <property type="entry name" value="Multidrug efflux transporter AcrB transmembrane domain"/>
    <property type="match status" value="2"/>
</dbReference>
<dbReference type="Gene3D" id="3.30.2090.10">
    <property type="entry name" value="Multidrug efflux transporter AcrB TolC docking domain, DN and DC subdomains"/>
    <property type="match status" value="2"/>
</dbReference>
<keyword evidence="3" id="KW-0813">Transport</keyword>
<name>A0A1P8KL16_9BACT</name>
<dbReference type="RefSeq" id="WP_076085196.1">
    <property type="nucleotide sequence ID" value="NZ_CP019070.1"/>
</dbReference>
<reference evidence="9 10" key="1">
    <citation type="submission" date="2017-01" db="EMBL/GenBank/DDBJ databases">
        <title>Genome sequencing of Arcobacter sp. LPB0137.</title>
        <authorList>
            <person name="Lee G.-W."/>
            <person name="Yi H."/>
        </authorList>
    </citation>
    <scope>NUCLEOTIDE SEQUENCE [LARGE SCALE GENOMIC DNA]</scope>
    <source>
        <strain evidence="9 10">LPB0137</strain>
    </source>
</reference>
<proteinExistence type="inferred from homology"/>
<feature type="transmembrane region" description="Helical" evidence="8">
    <location>
        <begin position="472"/>
        <end position="493"/>
    </location>
</feature>
<feature type="transmembrane region" description="Helical" evidence="8">
    <location>
        <begin position="885"/>
        <end position="902"/>
    </location>
</feature>
<dbReference type="Pfam" id="PF00873">
    <property type="entry name" value="ACR_tran"/>
    <property type="match status" value="1"/>
</dbReference>
<gene>
    <name evidence="9" type="ORF">LPB137_04955</name>
</gene>
<dbReference type="SUPFAM" id="SSF82714">
    <property type="entry name" value="Multidrug efflux transporter AcrB TolC docking domain, DN and DC subdomains"/>
    <property type="match status" value="2"/>
</dbReference>
<organism evidence="9 10">
    <name type="scientific">Poseidonibacter parvus</name>
    <dbReference type="NCBI Taxonomy" id="1850254"/>
    <lineage>
        <taxon>Bacteria</taxon>
        <taxon>Pseudomonadati</taxon>
        <taxon>Campylobacterota</taxon>
        <taxon>Epsilonproteobacteria</taxon>
        <taxon>Campylobacterales</taxon>
        <taxon>Arcobacteraceae</taxon>
        <taxon>Poseidonibacter</taxon>
    </lineage>
</organism>
<dbReference type="Proteomes" id="UP000186074">
    <property type="component" value="Chromosome"/>
</dbReference>
<keyword evidence="10" id="KW-1185">Reference proteome</keyword>
<evidence type="ECO:0000256" key="5">
    <source>
        <dbReference type="ARBA" id="ARBA00022692"/>
    </source>
</evidence>
<dbReference type="NCBIfam" id="TIGR00914">
    <property type="entry name" value="2A0601"/>
    <property type="match status" value="1"/>
</dbReference>
<evidence type="ECO:0000256" key="1">
    <source>
        <dbReference type="ARBA" id="ARBA00004651"/>
    </source>
</evidence>
<dbReference type="SUPFAM" id="SSF82693">
    <property type="entry name" value="Multidrug efflux transporter AcrB pore domain, PN1, PN2, PC1 and PC2 subdomains"/>
    <property type="match status" value="2"/>
</dbReference>
<comment type="subcellular location">
    <subcellularLocation>
        <location evidence="1">Cell membrane</location>
        <topology evidence="1">Multi-pass membrane protein</topology>
    </subcellularLocation>
</comment>
<evidence type="ECO:0000256" key="2">
    <source>
        <dbReference type="ARBA" id="ARBA00010942"/>
    </source>
</evidence>
<evidence type="ECO:0000256" key="7">
    <source>
        <dbReference type="ARBA" id="ARBA00023136"/>
    </source>
</evidence>
<dbReference type="Gene3D" id="3.30.70.1430">
    <property type="entry name" value="Multidrug efflux transporter AcrB pore domain"/>
    <property type="match status" value="2"/>
</dbReference>
<dbReference type="GO" id="GO:0005886">
    <property type="term" value="C:plasma membrane"/>
    <property type="evidence" value="ECO:0007669"/>
    <property type="project" value="UniProtKB-SubCell"/>
</dbReference>
<comment type="similarity">
    <text evidence="2">Belongs to the resistance-nodulation-cell division (RND) (TC 2.A.6) family.</text>
</comment>
<keyword evidence="6 8" id="KW-1133">Transmembrane helix</keyword>
<dbReference type="AlphaFoldDB" id="A0A1P8KL16"/>
<dbReference type="EMBL" id="CP019070">
    <property type="protein sequence ID" value="APW65239.1"/>
    <property type="molecule type" value="Genomic_DNA"/>
</dbReference>
<dbReference type="Gene3D" id="3.30.70.1320">
    <property type="entry name" value="Multidrug efflux transporter AcrB pore domain like"/>
    <property type="match status" value="1"/>
</dbReference>
<dbReference type="PANTHER" id="PTHR32063:SF19">
    <property type="entry name" value="CATION EFFLUX SYSTEM PROTEIN CUSA"/>
    <property type="match status" value="1"/>
</dbReference>
<evidence type="ECO:0000313" key="9">
    <source>
        <dbReference type="EMBL" id="APW65239.1"/>
    </source>
</evidence>
<feature type="transmembrane region" description="Helical" evidence="8">
    <location>
        <begin position="908"/>
        <end position="935"/>
    </location>
</feature>
<keyword evidence="4" id="KW-1003">Cell membrane</keyword>
<evidence type="ECO:0000256" key="8">
    <source>
        <dbReference type="SAM" id="Phobius"/>
    </source>
</evidence>
<protein>
    <submittedName>
        <fullName evidence="9">Cation transporter</fullName>
    </submittedName>
</protein>
<dbReference type="GO" id="GO:0008324">
    <property type="term" value="F:monoatomic cation transmembrane transporter activity"/>
    <property type="evidence" value="ECO:0007669"/>
    <property type="project" value="InterPro"/>
</dbReference>
<evidence type="ECO:0000256" key="6">
    <source>
        <dbReference type="ARBA" id="ARBA00022989"/>
    </source>
</evidence>
<dbReference type="Gene3D" id="1.20.1640.10">
    <property type="entry name" value="Multidrug efflux transporter AcrB transmembrane domain"/>
    <property type="match status" value="2"/>
</dbReference>
<feature type="transmembrane region" description="Helical" evidence="8">
    <location>
        <begin position="523"/>
        <end position="542"/>
    </location>
</feature>
<keyword evidence="5 8" id="KW-0812">Transmembrane</keyword>
<accession>A0A1P8KL16</accession>
<dbReference type="OrthoDB" id="9798415at2"/>
<feature type="transmembrane region" description="Helical" evidence="8">
    <location>
        <begin position="970"/>
        <end position="989"/>
    </location>
</feature>
<dbReference type="KEGG" id="alp:LPB137_04955"/>
<dbReference type="PRINTS" id="PR00702">
    <property type="entry name" value="ACRIFLAVINRP"/>
</dbReference>
<sequence>MVESVISYSIKNKFLILFSVIVLTVASFWAVKNTSLDALPDLSPPQVIVQVKWAGQSPKTIEEQVSYPLISNLMSLPNIDTVRAMSSFQNALIYIIFKDGTDLYDSRNRILEQLSQLQGTFPQGVNVAIGPDATGVGWAYEYALKSDTKSLDELRTLQDYYYKYALLGVDGVSEIASIGGFIKNYEITLNQDKLVQYNLSIQEVKKALTKNNDEKGGRIILENGFEHMVQAKGYLKSVVDIENITIKTNNSIPLKIKDIADVNITSSNRRGMADLNGEGDTVGGIVVVRYGENPYAVIKAVKEKIKTLNVEGVEVVETYDRSSLIDKAIDTLKNTLLEESIIVMIITGLFLFHFRSALIIIITLPITVLITFLLMKAFGMGSNIMSLGGIAIAIGAMVDATIVMVENAHKYLQGKENISNEERTEIIIKSAKQVGRPIFFALVLVVVSFLPIFALTGQEGRLFTPLAFTKSFAMIAGAFLSITIVPILMVFFIRGKILREDKNLLNKFFIKLYSPILKLSLKFRYLIVLVFIGTIIAAYPVYKKQNWEFMPMMNEQTFMYMPVTPYGIGVDLSRELTQKTDKILKSFPEVDTVFGKAGRADTATDPAPLAMIETIITFKPEDQWREGMTYKKLMEEMDRKLQVAGLINSWTYPIRGRIDMLLTGIRTPLGIKLYGNDHHKLEETAGVIEQKLKKFDKTLSVSTDKINSGYYLNIDVKEEMLTRFGITKNDVLSTVSLGVAGAKVSTFLDGLERYPISLRFETTQREDITTLRNLQVKTKLGFQPLEMFANLKYEEGPSVIKSEKALNVNFIYITPKNGISAKQYKDEAKELLTDIKLPEGFYFEWAGQSEYLESAMQRLTYIIPLTFVIIFILIYFALRNLTYTVIIFFTLPFALTGGIFYLDFLNFNISIAVIVGFLALLGVAAETSIVMLVYLHEAMLELKEKCIEPDKTHIFHAIYKGAVLRLRPKLMTLFAILGGLIPIMYINGVGSEVMQRIAAPMIGGMISSAFLTLIIIPAIFYILAIKQKGKMADCDLSH</sequence>
<feature type="transmembrane region" description="Helical" evidence="8">
    <location>
        <begin position="859"/>
        <end position="878"/>
    </location>
</feature>
<dbReference type="STRING" id="1850254.LPB137_04955"/>
<dbReference type="InterPro" id="IPR027463">
    <property type="entry name" value="AcrB_DN_DC_subdom"/>
</dbReference>
<feature type="transmembrane region" description="Helical" evidence="8">
    <location>
        <begin position="1001"/>
        <end position="1023"/>
    </location>
</feature>
<evidence type="ECO:0000313" key="10">
    <source>
        <dbReference type="Proteomes" id="UP000186074"/>
    </source>
</evidence>
<feature type="transmembrane region" description="Helical" evidence="8">
    <location>
        <begin position="357"/>
        <end position="378"/>
    </location>
</feature>